<proteinExistence type="predicted"/>
<feature type="chain" id="PRO_5011760792" evidence="1">
    <location>
        <begin position="36"/>
        <end position="226"/>
    </location>
</feature>
<sequence>MVAGRGSRTRLAGSLLKVVCAAASAAALSLSACVAASSVEGRTPPSAPTAVVNSPAQPAALFYGSSGGAEAYAHPGGLVVAGRDNYRAREFRDVSVGGGSVLIYIDAIIDNAHGRYHDMLINASGCGPATSRWPGGYRVSSAGFLNDFRVGSVLQGKFRCVLETMVVENPHMAGFFADDLGSRSWFPGIDWSSFPDKAGYRAGAVALTQTLRSVADAHGLLVMVNG</sequence>
<dbReference type="Proteomes" id="UP000198960">
    <property type="component" value="Unassembled WGS sequence"/>
</dbReference>
<gene>
    <name evidence="2" type="ORF">SAMN05660991_04690</name>
</gene>
<feature type="signal peptide" evidence="1">
    <location>
        <begin position="1"/>
        <end position="35"/>
    </location>
</feature>
<reference evidence="3" key="1">
    <citation type="submission" date="2016-10" db="EMBL/GenBank/DDBJ databases">
        <authorList>
            <person name="Varghese N."/>
            <person name="Submissions S."/>
        </authorList>
    </citation>
    <scope>NUCLEOTIDE SEQUENCE [LARGE SCALE GENOMIC DNA]</scope>
    <source>
        <strain evidence="3">DSM 45413</strain>
    </source>
</reference>
<protein>
    <submittedName>
        <fullName evidence="2">Uncharacterized protein</fullName>
    </submittedName>
</protein>
<feature type="non-terminal residue" evidence="2">
    <location>
        <position position="226"/>
    </location>
</feature>
<keyword evidence="3" id="KW-1185">Reference proteome</keyword>
<accession>A0A1H8WSR9</accession>
<name>A0A1H8WSR9_9ACTN</name>
<dbReference type="PROSITE" id="PS51257">
    <property type="entry name" value="PROKAR_LIPOPROTEIN"/>
    <property type="match status" value="1"/>
</dbReference>
<evidence type="ECO:0000313" key="3">
    <source>
        <dbReference type="Proteomes" id="UP000198960"/>
    </source>
</evidence>
<dbReference type="AlphaFoldDB" id="A0A1H8WSR9"/>
<evidence type="ECO:0000313" key="2">
    <source>
        <dbReference type="EMBL" id="SEP30710.1"/>
    </source>
</evidence>
<evidence type="ECO:0000256" key="1">
    <source>
        <dbReference type="SAM" id="SignalP"/>
    </source>
</evidence>
<dbReference type="EMBL" id="FOEE01000034">
    <property type="protein sequence ID" value="SEP30710.1"/>
    <property type="molecule type" value="Genomic_DNA"/>
</dbReference>
<keyword evidence="1" id="KW-0732">Signal</keyword>
<organism evidence="2 3">
    <name type="scientific">Trujillonella endophytica</name>
    <dbReference type="NCBI Taxonomy" id="673521"/>
    <lineage>
        <taxon>Bacteria</taxon>
        <taxon>Bacillati</taxon>
        <taxon>Actinomycetota</taxon>
        <taxon>Actinomycetes</taxon>
        <taxon>Geodermatophilales</taxon>
        <taxon>Geodermatophilaceae</taxon>
        <taxon>Trujillonella</taxon>
    </lineage>
</organism>